<comment type="caution">
    <text evidence="2">The sequence shown here is derived from an EMBL/GenBank/DDBJ whole genome shotgun (WGS) entry which is preliminary data.</text>
</comment>
<feature type="compositionally biased region" description="Polar residues" evidence="1">
    <location>
        <begin position="86"/>
        <end position="95"/>
    </location>
</feature>
<protein>
    <submittedName>
        <fullName evidence="2">Uncharacterized protein</fullName>
    </submittedName>
</protein>
<feature type="compositionally biased region" description="Polar residues" evidence="1">
    <location>
        <begin position="126"/>
        <end position="145"/>
    </location>
</feature>
<evidence type="ECO:0000313" key="2">
    <source>
        <dbReference type="EMBL" id="RYQ96840.1"/>
    </source>
</evidence>
<dbReference type="EMBL" id="SDMP01000018">
    <property type="protein sequence ID" value="RYQ96840.1"/>
    <property type="molecule type" value="Genomic_DNA"/>
</dbReference>
<gene>
    <name evidence="2" type="ORF">Ahy_B08g092734</name>
</gene>
<accession>A0A444Y4J2</accession>
<reference evidence="2 3" key="1">
    <citation type="submission" date="2019-01" db="EMBL/GenBank/DDBJ databases">
        <title>Sequencing of cultivated peanut Arachis hypogaea provides insights into genome evolution and oil improvement.</title>
        <authorList>
            <person name="Chen X."/>
        </authorList>
    </citation>
    <scope>NUCLEOTIDE SEQUENCE [LARGE SCALE GENOMIC DNA]</scope>
    <source>
        <strain evidence="3">cv. Fuhuasheng</strain>
        <tissue evidence="2">Leaves</tissue>
    </source>
</reference>
<dbReference type="AlphaFoldDB" id="A0A444Y4J2"/>
<evidence type="ECO:0000313" key="3">
    <source>
        <dbReference type="Proteomes" id="UP000289738"/>
    </source>
</evidence>
<keyword evidence="3" id="KW-1185">Reference proteome</keyword>
<feature type="region of interest" description="Disordered" evidence="1">
    <location>
        <begin position="1"/>
        <end position="22"/>
    </location>
</feature>
<sequence>MSSSKPPTAATTGETRTATDAVRPSLPSFLLLFSSSPLFNPHPDPHCRASAAPPSATARIVAATITRRRHCLPPFFHFPAPFSSTLFQPTINEQPNEPRPEVGGENVESVTKPPPHPRSKKRKVDSTNVGATLGETPTNPAPSTVETDEENGKDDPNEETIKSLVEANPSIKVKSVITKMQLKFNYTISYRKAWLAKQKTVEKIFGGWEASSEALCCKSSC</sequence>
<dbReference type="Proteomes" id="UP000289738">
    <property type="component" value="Chromosome B08"/>
</dbReference>
<feature type="compositionally biased region" description="Low complexity" evidence="1">
    <location>
        <begin position="8"/>
        <end position="22"/>
    </location>
</feature>
<evidence type="ECO:0000256" key="1">
    <source>
        <dbReference type="SAM" id="MobiDB-lite"/>
    </source>
</evidence>
<feature type="region of interest" description="Disordered" evidence="1">
    <location>
        <begin position="86"/>
        <end position="157"/>
    </location>
</feature>
<organism evidence="2 3">
    <name type="scientific">Arachis hypogaea</name>
    <name type="common">Peanut</name>
    <dbReference type="NCBI Taxonomy" id="3818"/>
    <lineage>
        <taxon>Eukaryota</taxon>
        <taxon>Viridiplantae</taxon>
        <taxon>Streptophyta</taxon>
        <taxon>Embryophyta</taxon>
        <taxon>Tracheophyta</taxon>
        <taxon>Spermatophyta</taxon>
        <taxon>Magnoliopsida</taxon>
        <taxon>eudicotyledons</taxon>
        <taxon>Gunneridae</taxon>
        <taxon>Pentapetalae</taxon>
        <taxon>rosids</taxon>
        <taxon>fabids</taxon>
        <taxon>Fabales</taxon>
        <taxon>Fabaceae</taxon>
        <taxon>Papilionoideae</taxon>
        <taxon>50 kb inversion clade</taxon>
        <taxon>dalbergioids sensu lato</taxon>
        <taxon>Dalbergieae</taxon>
        <taxon>Pterocarpus clade</taxon>
        <taxon>Arachis</taxon>
    </lineage>
</organism>
<proteinExistence type="predicted"/>
<name>A0A444Y4J2_ARAHY</name>